<dbReference type="AlphaFoldDB" id="A0A938BR08"/>
<proteinExistence type="predicted"/>
<dbReference type="PROSITE" id="PS51257">
    <property type="entry name" value="PROKAR_LIPOPROTEIN"/>
    <property type="match status" value="1"/>
</dbReference>
<dbReference type="InterPro" id="IPR010664">
    <property type="entry name" value="LipoPS_assembly_LptC-rel"/>
</dbReference>
<feature type="chain" id="PRO_5036794468" evidence="6">
    <location>
        <begin position="22"/>
        <end position="181"/>
    </location>
</feature>
<feature type="signal peptide" evidence="6">
    <location>
        <begin position="1"/>
        <end position="21"/>
    </location>
</feature>
<dbReference type="InterPro" id="IPR026265">
    <property type="entry name" value="LptC"/>
</dbReference>
<evidence type="ECO:0000313" key="7">
    <source>
        <dbReference type="EMBL" id="MBM3332666.1"/>
    </source>
</evidence>
<gene>
    <name evidence="7" type="primary">lptC</name>
    <name evidence="7" type="ORF">FJY68_12610</name>
</gene>
<keyword evidence="5" id="KW-0472">Membrane</keyword>
<evidence type="ECO:0000313" key="8">
    <source>
        <dbReference type="Proteomes" id="UP000779900"/>
    </source>
</evidence>
<dbReference type="GO" id="GO:0015221">
    <property type="term" value="F:lipopolysaccharide transmembrane transporter activity"/>
    <property type="evidence" value="ECO:0007669"/>
    <property type="project" value="InterPro"/>
</dbReference>
<dbReference type="EMBL" id="VGIR01000115">
    <property type="protein sequence ID" value="MBM3332666.1"/>
    <property type="molecule type" value="Genomic_DNA"/>
</dbReference>
<keyword evidence="1" id="KW-1003">Cell membrane</keyword>
<evidence type="ECO:0000256" key="4">
    <source>
        <dbReference type="ARBA" id="ARBA00022989"/>
    </source>
</evidence>
<accession>A0A938BR08</accession>
<keyword evidence="2" id="KW-0997">Cell inner membrane</keyword>
<name>A0A938BR08_UNCW3</name>
<dbReference type="InterPro" id="IPR052363">
    <property type="entry name" value="LPS_export_LptC"/>
</dbReference>
<reference evidence="7" key="1">
    <citation type="submission" date="2019-03" db="EMBL/GenBank/DDBJ databases">
        <title>Lake Tanganyika Metagenome-Assembled Genomes (MAGs).</title>
        <authorList>
            <person name="Tran P."/>
        </authorList>
    </citation>
    <scope>NUCLEOTIDE SEQUENCE</scope>
    <source>
        <strain evidence="7">K_DeepCast_150m_m2_040</strain>
    </source>
</reference>
<dbReference type="GO" id="GO:0017089">
    <property type="term" value="F:glycolipid transfer activity"/>
    <property type="evidence" value="ECO:0007669"/>
    <property type="project" value="TreeGrafter"/>
</dbReference>
<keyword evidence="4" id="KW-1133">Transmembrane helix</keyword>
<evidence type="ECO:0000256" key="5">
    <source>
        <dbReference type="ARBA" id="ARBA00023136"/>
    </source>
</evidence>
<evidence type="ECO:0000256" key="3">
    <source>
        <dbReference type="ARBA" id="ARBA00022692"/>
    </source>
</evidence>
<dbReference type="GO" id="GO:0030288">
    <property type="term" value="C:outer membrane-bounded periplasmic space"/>
    <property type="evidence" value="ECO:0007669"/>
    <property type="project" value="TreeGrafter"/>
</dbReference>
<dbReference type="Gene3D" id="2.60.450.10">
    <property type="entry name" value="Lipopolysaccharide (LPS) transport protein A like domain"/>
    <property type="match status" value="1"/>
</dbReference>
<keyword evidence="6" id="KW-0732">Signal</keyword>
<dbReference type="GO" id="GO:0005886">
    <property type="term" value="C:plasma membrane"/>
    <property type="evidence" value="ECO:0007669"/>
    <property type="project" value="InterPro"/>
</dbReference>
<evidence type="ECO:0000256" key="2">
    <source>
        <dbReference type="ARBA" id="ARBA00022519"/>
    </source>
</evidence>
<sequence length="181" mass="19641">MRAGRRIANCIIGVLSSAFLACSDKPVCGPNPVLPNQEVDAFTLHESSSGKRLYTLEAQRAYVYDPAQRVDVTGLRVLFYDEVGGVNSTLVADEGSIHSKNEDLVARGQVVVRTSDSTVLRTDSLAWSNQRRLVRTDADLVIETPRGRIEGKGLTADAGLTKIDILSPVQGTSDYDFETGK</sequence>
<organism evidence="7 8">
    <name type="scientific">candidate division WOR-3 bacterium</name>
    <dbReference type="NCBI Taxonomy" id="2052148"/>
    <lineage>
        <taxon>Bacteria</taxon>
        <taxon>Bacteria division WOR-3</taxon>
    </lineage>
</organism>
<keyword evidence="3" id="KW-0812">Transmembrane</keyword>
<dbReference type="NCBIfam" id="TIGR04409">
    <property type="entry name" value="LptC_YrbK"/>
    <property type="match status" value="1"/>
</dbReference>
<evidence type="ECO:0000256" key="6">
    <source>
        <dbReference type="SAM" id="SignalP"/>
    </source>
</evidence>
<protein>
    <submittedName>
        <fullName evidence="7">LPS export ABC transporter periplasmic protein LptC</fullName>
    </submittedName>
</protein>
<comment type="caution">
    <text evidence="7">The sequence shown here is derived from an EMBL/GenBank/DDBJ whole genome shotgun (WGS) entry which is preliminary data.</text>
</comment>
<evidence type="ECO:0000256" key="1">
    <source>
        <dbReference type="ARBA" id="ARBA00022475"/>
    </source>
</evidence>
<dbReference type="Proteomes" id="UP000779900">
    <property type="component" value="Unassembled WGS sequence"/>
</dbReference>
<dbReference type="PANTHER" id="PTHR37481">
    <property type="entry name" value="LIPOPOLYSACCHARIDE EXPORT SYSTEM PROTEIN LPTC"/>
    <property type="match status" value="1"/>
</dbReference>
<dbReference type="PANTHER" id="PTHR37481:SF1">
    <property type="entry name" value="LIPOPOLYSACCHARIDE EXPORT SYSTEM PROTEIN LPTC"/>
    <property type="match status" value="1"/>
</dbReference>
<dbReference type="Pfam" id="PF06835">
    <property type="entry name" value="LptC"/>
    <property type="match status" value="1"/>
</dbReference>